<evidence type="ECO:0000313" key="9">
    <source>
        <dbReference type="Proteomes" id="UP000809431"/>
    </source>
</evidence>
<name>A0ABS2BKQ4_9NEIS</name>
<evidence type="ECO:0000256" key="5">
    <source>
        <dbReference type="ARBA" id="ARBA00023315"/>
    </source>
</evidence>
<keyword evidence="4" id="KW-0443">Lipid metabolism</keyword>
<keyword evidence="5 8" id="KW-0012">Acyltransferase</keyword>
<keyword evidence="9" id="KW-1185">Reference proteome</keyword>
<dbReference type="RefSeq" id="WP_203538323.1">
    <property type="nucleotide sequence ID" value="NZ_JAESND010000004.1"/>
</dbReference>
<dbReference type="SUPFAM" id="SSF69593">
    <property type="entry name" value="Glycerol-3-phosphate (1)-acyltransferase"/>
    <property type="match status" value="1"/>
</dbReference>
<keyword evidence="6" id="KW-1133">Transmembrane helix</keyword>
<comment type="caution">
    <text evidence="8">The sequence shown here is derived from an EMBL/GenBank/DDBJ whole genome shotgun (WGS) entry which is preliminary data.</text>
</comment>
<evidence type="ECO:0000259" key="7">
    <source>
        <dbReference type="SMART" id="SM00563"/>
    </source>
</evidence>
<dbReference type="Pfam" id="PF01553">
    <property type="entry name" value="Acyltransferase"/>
    <property type="match status" value="1"/>
</dbReference>
<feature type="transmembrane region" description="Helical" evidence="6">
    <location>
        <begin position="12"/>
        <end position="35"/>
    </location>
</feature>
<dbReference type="CDD" id="cd07989">
    <property type="entry name" value="LPLAT_AGPAT-like"/>
    <property type="match status" value="1"/>
</dbReference>
<keyword evidence="6" id="KW-0472">Membrane</keyword>
<dbReference type="EMBL" id="JAESND010000004">
    <property type="protein sequence ID" value="MBM3116186.1"/>
    <property type="molecule type" value="Genomic_DNA"/>
</dbReference>
<evidence type="ECO:0000256" key="4">
    <source>
        <dbReference type="ARBA" id="ARBA00023098"/>
    </source>
</evidence>
<dbReference type="InterPro" id="IPR002123">
    <property type="entry name" value="Plipid/glycerol_acylTrfase"/>
</dbReference>
<proteinExistence type="predicted"/>
<comment type="pathway">
    <text evidence="1">Lipid metabolism.</text>
</comment>
<gene>
    <name evidence="8" type="ORF">JMJ54_10095</name>
</gene>
<evidence type="ECO:0000256" key="1">
    <source>
        <dbReference type="ARBA" id="ARBA00005189"/>
    </source>
</evidence>
<feature type="domain" description="Phospholipid/glycerol acyltransferase" evidence="7">
    <location>
        <begin position="72"/>
        <end position="184"/>
    </location>
</feature>
<dbReference type="PANTHER" id="PTHR10434">
    <property type="entry name" value="1-ACYL-SN-GLYCEROL-3-PHOSPHATE ACYLTRANSFERASE"/>
    <property type="match status" value="1"/>
</dbReference>
<evidence type="ECO:0000256" key="2">
    <source>
        <dbReference type="ARBA" id="ARBA00022516"/>
    </source>
</evidence>
<evidence type="ECO:0000256" key="6">
    <source>
        <dbReference type="SAM" id="Phobius"/>
    </source>
</evidence>
<dbReference type="PANTHER" id="PTHR10434:SF64">
    <property type="entry name" value="1-ACYL-SN-GLYCEROL-3-PHOSPHATE ACYLTRANSFERASE-RELATED"/>
    <property type="match status" value="1"/>
</dbReference>
<keyword evidence="2" id="KW-0444">Lipid biosynthesis</keyword>
<dbReference type="GO" id="GO:0016746">
    <property type="term" value="F:acyltransferase activity"/>
    <property type="evidence" value="ECO:0007669"/>
    <property type="project" value="UniProtKB-KW"/>
</dbReference>
<evidence type="ECO:0000256" key="3">
    <source>
        <dbReference type="ARBA" id="ARBA00022679"/>
    </source>
</evidence>
<keyword evidence="6" id="KW-0812">Transmembrane</keyword>
<protein>
    <submittedName>
        <fullName evidence="8">1-acyl-sn-glycerol-3-phosphate acyltransferase</fullName>
    </submittedName>
</protein>
<sequence length="247" mass="28211">MRYLLHLFLRAICWLDLAAYTLALLLLALLPSGWLRICYPKLFRSWCRCFVRALGVRLHLHQHQTRPLPDHFILIANHPSALELVGIPGLFNVVSLAKIEVRDWWFVGRIAAAAGTFFVERESKGSRQNALTSMRSAVSGGRNIAIYPEGGCKGRRVAERFHYGAFTLSLDTGVPIVPVFLHYEAQQAFAWEGQTLPQMLRQIACAPNRQAHYHVYDAFDPADFADRDAYVQHVHACYLTWQQRHLD</sequence>
<dbReference type="Proteomes" id="UP000809431">
    <property type="component" value="Unassembled WGS sequence"/>
</dbReference>
<dbReference type="SMART" id="SM00563">
    <property type="entry name" value="PlsC"/>
    <property type="match status" value="1"/>
</dbReference>
<keyword evidence="3" id="KW-0808">Transferase</keyword>
<reference evidence="8 9" key="1">
    <citation type="submission" date="2021-01" db="EMBL/GenBank/DDBJ databases">
        <title>Draft Genome Sequence and Polyhydroxyalkanoate Biosynthetic Potential of Jeongeupia naejangsanensis Type Strain DSM 24253.</title>
        <authorList>
            <person name="Turrini P."/>
            <person name="Artuso I."/>
            <person name="Lugli G.A."/>
            <person name="Frangipani E."/>
            <person name="Ventura M."/>
            <person name="Visca P."/>
        </authorList>
    </citation>
    <scope>NUCLEOTIDE SEQUENCE [LARGE SCALE GENOMIC DNA]</scope>
    <source>
        <strain evidence="8 9">DSM 24253</strain>
    </source>
</reference>
<organism evidence="8 9">
    <name type="scientific">Jeongeupia naejangsanensis</name>
    <dbReference type="NCBI Taxonomy" id="613195"/>
    <lineage>
        <taxon>Bacteria</taxon>
        <taxon>Pseudomonadati</taxon>
        <taxon>Pseudomonadota</taxon>
        <taxon>Betaproteobacteria</taxon>
        <taxon>Neisseriales</taxon>
        <taxon>Chitinibacteraceae</taxon>
        <taxon>Jeongeupia</taxon>
    </lineage>
</organism>
<evidence type="ECO:0000313" key="8">
    <source>
        <dbReference type="EMBL" id="MBM3116186.1"/>
    </source>
</evidence>
<accession>A0ABS2BKQ4</accession>